<proteinExistence type="predicted"/>
<gene>
    <name evidence="2" type="ORF">Tco_0750802</name>
</gene>
<evidence type="ECO:0000256" key="1">
    <source>
        <dbReference type="SAM" id="MobiDB-lite"/>
    </source>
</evidence>
<evidence type="ECO:0000313" key="3">
    <source>
        <dbReference type="Proteomes" id="UP001151760"/>
    </source>
</evidence>
<feature type="compositionally biased region" description="Basic and acidic residues" evidence="1">
    <location>
        <begin position="223"/>
        <end position="234"/>
    </location>
</feature>
<dbReference type="EMBL" id="BQNB010010961">
    <property type="protein sequence ID" value="GJS84261.1"/>
    <property type="molecule type" value="Genomic_DNA"/>
</dbReference>
<name>A0ABQ4Z3D2_9ASTR</name>
<feature type="compositionally biased region" description="Low complexity" evidence="1">
    <location>
        <begin position="235"/>
        <end position="244"/>
    </location>
</feature>
<dbReference type="Proteomes" id="UP001151760">
    <property type="component" value="Unassembled WGS sequence"/>
</dbReference>
<feature type="region of interest" description="Disordered" evidence="1">
    <location>
        <begin position="212"/>
        <end position="285"/>
    </location>
</feature>
<reference evidence="2" key="2">
    <citation type="submission" date="2022-01" db="EMBL/GenBank/DDBJ databases">
        <authorList>
            <person name="Yamashiro T."/>
            <person name="Shiraishi A."/>
            <person name="Satake H."/>
            <person name="Nakayama K."/>
        </authorList>
    </citation>
    <scope>NUCLEOTIDE SEQUENCE</scope>
</reference>
<sequence>MAEENVPAPTRTNEQLVPVKQCLPIGKINLLMDLLKMQKNPIFHISVDILQNTNFFRAFTTSADVPSIYVQQFWNTLAKDTKTSVYSFQLDELWFNLNADLFRNALGITPKDYTHPFMPPPACDLVIDFVNNLGYLEELQFVSKMGRHNIHRRPQSPIHITADDYPLNNLKFVSKGGVDEVFGMPIPKDLITDSIRNSDYYKKYMEMATCKPRQPTTMTGEEVETKKKAPKDGKSTQPAPAKQPKPAKKKTSKPTPSKKIRKRKRYNHLVNEEDEKGQPASEPQVENNEYNLQRGIQMSLESLQAQGQVRQAPVYGVAIHEPDSAITRILLDVEGKGKDDTSVNVVHDILSPADSTNDAETAADMEQSNIKMDTEILNVVE</sequence>
<accession>A0ABQ4Z3D2</accession>
<organism evidence="2 3">
    <name type="scientific">Tanacetum coccineum</name>
    <dbReference type="NCBI Taxonomy" id="301880"/>
    <lineage>
        <taxon>Eukaryota</taxon>
        <taxon>Viridiplantae</taxon>
        <taxon>Streptophyta</taxon>
        <taxon>Embryophyta</taxon>
        <taxon>Tracheophyta</taxon>
        <taxon>Spermatophyta</taxon>
        <taxon>Magnoliopsida</taxon>
        <taxon>eudicotyledons</taxon>
        <taxon>Gunneridae</taxon>
        <taxon>Pentapetalae</taxon>
        <taxon>asterids</taxon>
        <taxon>campanulids</taxon>
        <taxon>Asterales</taxon>
        <taxon>Asteraceae</taxon>
        <taxon>Asteroideae</taxon>
        <taxon>Anthemideae</taxon>
        <taxon>Anthemidinae</taxon>
        <taxon>Tanacetum</taxon>
    </lineage>
</organism>
<evidence type="ECO:0008006" key="4">
    <source>
        <dbReference type="Google" id="ProtNLM"/>
    </source>
</evidence>
<protein>
    <recommendedName>
        <fullName evidence="4">Histone deacetylase 14</fullName>
    </recommendedName>
</protein>
<evidence type="ECO:0000313" key="2">
    <source>
        <dbReference type="EMBL" id="GJS84261.1"/>
    </source>
</evidence>
<comment type="caution">
    <text evidence="2">The sequence shown here is derived from an EMBL/GenBank/DDBJ whole genome shotgun (WGS) entry which is preliminary data.</text>
</comment>
<feature type="compositionally biased region" description="Basic residues" evidence="1">
    <location>
        <begin position="245"/>
        <end position="267"/>
    </location>
</feature>
<reference evidence="2" key="1">
    <citation type="journal article" date="2022" name="Int. J. Mol. Sci.">
        <title>Draft Genome of Tanacetum Coccineum: Genomic Comparison of Closely Related Tanacetum-Family Plants.</title>
        <authorList>
            <person name="Yamashiro T."/>
            <person name="Shiraishi A."/>
            <person name="Nakayama K."/>
            <person name="Satake H."/>
        </authorList>
    </citation>
    <scope>NUCLEOTIDE SEQUENCE</scope>
</reference>
<keyword evidence="3" id="KW-1185">Reference proteome</keyword>